<gene>
    <name evidence="13" type="ORF">SAMN05421812_11656</name>
</gene>
<feature type="binding site" evidence="10">
    <location>
        <position position="167"/>
    </location>
    <ligand>
        <name>substrate</name>
    </ligand>
</feature>
<evidence type="ECO:0000313" key="14">
    <source>
        <dbReference type="Proteomes" id="UP000198362"/>
    </source>
</evidence>
<protein>
    <recommendedName>
        <fullName evidence="3 12">Beta-glucosidase</fullName>
        <ecNumber evidence="3 12">3.2.1.21</ecNumber>
    </recommendedName>
</protein>
<keyword evidence="6" id="KW-0119">Carbohydrate metabolism</keyword>
<dbReference type="Pfam" id="PF00232">
    <property type="entry name" value="Glyco_hydro_1"/>
    <property type="match status" value="1"/>
</dbReference>
<evidence type="ECO:0000256" key="12">
    <source>
        <dbReference type="RuleBase" id="RU361175"/>
    </source>
</evidence>
<evidence type="ECO:0000256" key="8">
    <source>
        <dbReference type="ARBA" id="ARBA00023326"/>
    </source>
</evidence>
<feature type="binding site" evidence="10">
    <location>
        <begin position="402"/>
        <end position="403"/>
    </location>
    <ligand>
        <name>substrate</name>
    </ligand>
</feature>
<dbReference type="InterPro" id="IPR017853">
    <property type="entry name" value="GH"/>
</dbReference>
<dbReference type="RefSeq" id="WP_089254247.1">
    <property type="nucleotide sequence ID" value="NZ_FZPH01000016.1"/>
</dbReference>
<comment type="catalytic activity">
    <reaction evidence="1 12">
        <text>Hydrolysis of terminal, non-reducing beta-D-glucosyl residues with release of beta-D-glucose.</text>
        <dbReference type="EC" id="3.2.1.21"/>
    </reaction>
</comment>
<dbReference type="Proteomes" id="UP000198362">
    <property type="component" value="Unassembled WGS sequence"/>
</dbReference>
<keyword evidence="5" id="KW-0136">Cellulose degradation</keyword>
<dbReference type="OrthoDB" id="9765195at2"/>
<dbReference type="FunFam" id="3.20.20.80:FF:000004">
    <property type="entry name" value="Beta-glucosidase 6-phospho-beta-glucosidase"/>
    <property type="match status" value="1"/>
</dbReference>
<dbReference type="GO" id="GO:0005829">
    <property type="term" value="C:cytosol"/>
    <property type="evidence" value="ECO:0007669"/>
    <property type="project" value="TreeGrafter"/>
</dbReference>
<dbReference type="InterPro" id="IPR017736">
    <property type="entry name" value="Glyco_hydro_1_beta-glucosidase"/>
</dbReference>
<dbReference type="PROSITE" id="PS00653">
    <property type="entry name" value="GLYCOSYL_HYDROL_F1_2"/>
    <property type="match status" value="1"/>
</dbReference>
<dbReference type="NCBIfam" id="TIGR03356">
    <property type="entry name" value="BGL"/>
    <property type="match status" value="1"/>
</dbReference>
<evidence type="ECO:0000256" key="6">
    <source>
        <dbReference type="ARBA" id="ARBA00023277"/>
    </source>
</evidence>
<evidence type="ECO:0000313" key="13">
    <source>
        <dbReference type="EMBL" id="SNT63991.1"/>
    </source>
</evidence>
<reference evidence="13 14" key="1">
    <citation type="submission" date="2017-06" db="EMBL/GenBank/DDBJ databases">
        <authorList>
            <person name="Kim H.J."/>
            <person name="Triplett B.A."/>
        </authorList>
    </citation>
    <scope>NUCLEOTIDE SEQUENCE [LARGE SCALE GENOMIC DNA]</scope>
    <source>
        <strain evidence="13 14">CGMCC 4.5593</strain>
    </source>
</reference>
<evidence type="ECO:0000256" key="4">
    <source>
        <dbReference type="ARBA" id="ARBA00022801"/>
    </source>
</evidence>
<feature type="binding site" evidence="10">
    <location>
        <position position="22"/>
    </location>
    <ligand>
        <name>substrate</name>
    </ligand>
</feature>
<feature type="active site" description="Nucleophile" evidence="9 11">
    <location>
        <position position="348"/>
    </location>
</feature>
<dbReference type="EC" id="3.2.1.21" evidence="3 12"/>
<dbReference type="SUPFAM" id="SSF51445">
    <property type="entry name" value="(Trans)glycosidases"/>
    <property type="match status" value="1"/>
</dbReference>
<evidence type="ECO:0000256" key="3">
    <source>
        <dbReference type="ARBA" id="ARBA00012744"/>
    </source>
</evidence>
<comment type="similarity">
    <text evidence="2 12">Belongs to the glycosyl hydrolase 1 family.</text>
</comment>
<dbReference type="InterPro" id="IPR001360">
    <property type="entry name" value="Glyco_hydro_1"/>
</dbReference>
<keyword evidence="8" id="KW-0624">Polysaccharide degradation</keyword>
<proteinExistence type="inferred from homology"/>
<evidence type="ECO:0000256" key="11">
    <source>
        <dbReference type="PROSITE-ProRule" id="PRU10055"/>
    </source>
</evidence>
<dbReference type="GO" id="GO:0008422">
    <property type="term" value="F:beta-glucosidase activity"/>
    <property type="evidence" value="ECO:0007669"/>
    <property type="project" value="UniProtKB-EC"/>
</dbReference>
<keyword evidence="14" id="KW-1185">Reference proteome</keyword>
<feature type="binding site" evidence="10">
    <location>
        <position position="395"/>
    </location>
    <ligand>
        <name>substrate</name>
    </ligand>
</feature>
<feature type="active site" description="Proton donor" evidence="9">
    <location>
        <position position="168"/>
    </location>
</feature>
<sequence>MTEAALPFPSGFVWGSATASYQVEGAVDTDGRGRSIWDTFCDVPGAILNGDTGAVACDQYHRYPEDVALMASLGLGAYRFSVAWPRIQPDGRGAPNQKGLDHYRRLVSTLLENGITPYVTLYHWDLPQALQDRGGWPERDTAYRFADYAEIVHDALGDVVEHWITLNEPKVSSHAGYGSGIHAPGIRDLAQRDRAAHHLLLAHGLGVQRLRAAGARQVGITLDLSPVDPASPAEEDVAAARRVDADSHGLFLEPILTGAYPAGVMDPSVVAAGDFDLIGAPLDFLGVNYYRRMLVRAAPSGHLRAETVLPSGTPVTSVGWPVQPEGFRDLLVGLSARYPGLPPIYITENGAAFPDAVGADGQVHDPLRVDYLHRHLLALRSAIEAGVDVRGYFVWTLIDNFEWAEGFSARFGIVYVDHTDQSRVPKSSATWYGRVARSNAVPPPLRADVGN</sequence>
<dbReference type="PANTHER" id="PTHR10353:SF36">
    <property type="entry name" value="LP05116P"/>
    <property type="match status" value="1"/>
</dbReference>
<feature type="binding site" evidence="10">
    <location>
        <position position="290"/>
    </location>
    <ligand>
        <name>substrate</name>
    </ligand>
</feature>
<evidence type="ECO:0000256" key="5">
    <source>
        <dbReference type="ARBA" id="ARBA00023001"/>
    </source>
</evidence>
<dbReference type="PANTHER" id="PTHR10353">
    <property type="entry name" value="GLYCOSYL HYDROLASE"/>
    <property type="match status" value="1"/>
</dbReference>
<dbReference type="InterPro" id="IPR018120">
    <property type="entry name" value="Glyco_hydro_1_AS"/>
</dbReference>
<evidence type="ECO:0000256" key="10">
    <source>
        <dbReference type="PIRSR" id="PIRSR617736-2"/>
    </source>
</evidence>
<dbReference type="GO" id="GO:0030245">
    <property type="term" value="P:cellulose catabolic process"/>
    <property type="evidence" value="ECO:0007669"/>
    <property type="project" value="UniProtKB-KW"/>
</dbReference>
<dbReference type="EMBL" id="FZPH01000016">
    <property type="protein sequence ID" value="SNT63991.1"/>
    <property type="molecule type" value="Genomic_DNA"/>
</dbReference>
<evidence type="ECO:0000256" key="9">
    <source>
        <dbReference type="PIRSR" id="PIRSR617736-1"/>
    </source>
</evidence>
<dbReference type="InterPro" id="IPR033132">
    <property type="entry name" value="GH_1_N_CS"/>
</dbReference>
<dbReference type="AlphaFoldDB" id="A0A239PAC8"/>
<feature type="binding site" evidence="10">
    <location>
        <position position="123"/>
    </location>
    <ligand>
        <name>substrate</name>
    </ligand>
</feature>
<evidence type="ECO:0000256" key="2">
    <source>
        <dbReference type="ARBA" id="ARBA00010838"/>
    </source>
</evidence>
<evidence type="ECO:0000256" key="1">
    <source>
        <dbReference type="ARBA" id="ARBA00000448"/>
    </source>
</evidence>
<accession>A0A239PAC8</accession>
<dbReference type="PRINTS" id="PR00131">
    <property type="entry name" value="GLHYDRLASE1"/>
</dbReference>
<keyword evidence="7 12" id="KW-0326">Glycosidase</keyword>
<keyword evidence="4 12" id="KW-0378">Hydrolase</keyword>
<name>A0A239PAC8_9ACTN</name>
<organism evidence="13 14">
    <name type="scientific">Asanoa hainanensis</name>
    <dbReference type="NCBI Taxonomy" id="560556"/>
    <lineage>
        <taxon>Bacteria</taxon>
        <taxon>Bacillati</taxon>
        <taxon>Actinomycetota</taxon>
        <taxon>Actinomycetes</taxon>
        <taxon>Micromonosporales</taxon>
        <taxon>Micromonosporaceae</taxon>
        <taxon>Asanoa</taxon>
    </lineage>
</organism>
<dbReference type="PROSITE" id="PS00572">
    <property type="entry name" value="GLYCOSYL_HYDROL_F1_1"/>
    <property type="match status" value="1"/>
</dbReference>
<dbReference type="Gene3D" id="3.20.20.80">
    <property type="entry name" value="Glycosidases"/>
    <property type="match status" value="1"/>
</dbReference>
<evidence type="ECO:0000256" key="7">
    <source>
        <dbReference type="ARBA" id="ARBA00023295"/>
    </source>
</evidence>